<reference evidence="1" key="1">
    <citation type="submission" date="2020-05" db="EMBL/GenBank/DDBJ databases">
        <authorList>
            <person name="Chiriac C."/>
            <person name="Salcher M."/>
            <person name="Ghai R."/>
            <person name="Kavagutti S V."/>
        </authorList>
    </citation>
    <scope>NUCLEOTIDE SEQUENCE</scope>
</reference>
<sequence>MDLHAAAAACLALRVRRACRRLGEHHAAGAVEVAGKRVDHVDQPTCDGAEGLRCRADPAVDGCARRGRQFACDPADRLGVKAAACRDGLGRERLRRLLNLFDPVQQPVEVVAGCDQSFVEERVDDREAEQRVAAGADEVVLVGGLCCARATRVDHDDLAATLSDLLHPAAEVGRRHHRTVRNERVGAEDQQVVGAVNVRD</sequence>
<protein>
    <submittedName>
        <fullName evidence="1">Unannotated protein</fullName>
    </submittedName>
</protein>
<gene>
    <name evidence="1" type="ORF">UFOPK3522_01521</name>
</gene>
<evidence type="ECO:0000313" key="1">
    <source>
        <dbReference type="EMBL" id="CAB4346949.1"/>
    </source>
</evidence>
<proteinExistence type="predicted"/>
<dbReference type="EMBL" id="CAESAO010000178">
    <property type="protein sequence ID" value="CAB4346949.1"/>
    <property type="molecule type" value="Genomic_DNA"/>
</dbReference>
<dbReference type="AlphaFoldDB" id="A0A6J6A0E9"/>
<organism evidence="1">
    <name type="scientific">freshwater metagenome</name>
    <dbReference type="NCBI Taxonomy" id="449393"/>
    <lineage>
        <taxon>unclassified sequences</taxon>
        <taxon>metagenomes</taxon>
        <taxon>ecological metagenomes</taxon>
    </lineage>
</organism>
<name>A0A6J6A0E9_9ZZZZ</name>
<accession>A0A6J6A0E9</accession>